<name>A0AAD8ACK9_DIPPU</name>
<gene>
    <name evidence="2" type="ORF">L9F63_012363</name>
</gene>
<reference evidence="2" key="2">
    <citation type="submission" date="2023-05" db="EMBL/GenBank/DDBJ databases">
        <authorList>
            <person name="Fouks B."/>
        </authorList>
    </citation>
    <scope>NUCLEOTIDE SEQUENCE</scope>
    <source>
        <strain evidence="2">Stay&amp;Tobe</strain>
        <tissue evidence="2">Testes</tissue>
    </source>
</reference>
<dbReference type="GO" id="GO:0030286">
    <property type="term" value="C:dynein complex"/>
    <property type="evidence" value="ECO:0007669"/>
    <property type="project" value="InterPro"/>
</dbReference>
<dbReference type="Proteomes" id="UP001233999">
    <property type="component" value="Unassembled WGS sequence"/>
</dbReference>
<dbReference type="InterPro" id="IPR035706">
    <property type="entry name" value="AAA_9"/>
</dbReference>
<dbReference type="GO" id="GO:0051959">
    <property type="term" value="F:dynein light intermediate chain binding"/>
    <property type="evidence" value="ECO:0007669"/>
    <property type="project" value="InterPro"/>
</dbReference>
<comment type="caution">
    <text evidence="2">The sequence shown here is derived from an EMBL/GenBank/DDBJ whole genome shotgun (WGS) entry which is preliminary data.</text>
</comment>
<dbReference type="Gene3D" id="3.40.50.300">
    <property type="entry name" value="P-loop containing nucleotide triphosphate hydrolases"/>
    <property type="match status" value="1"/>
</dbReference>
<dbReference type="AlphaFoldDB" id="A0AAD8ACK9"/>
<reference evidence="2" key="1">
    <citation type="journal article" date="2023" name="IScience">
        <title>Live-bearing cockroach genome reveals convergent evolutionary mechanisms linked to viviparity in insects and beyond.</title>
        <authorList>
            <person name="Fouks B."/>
            <person name="Harrison M.C."/>
            <person name="Mikhailova A.A."/>
            <person name="Marchal E."/>
            <person name="English S."/>
            <person name="Carruthers M."/>
            <person name="Jennings E.C."/>
            <person name="Chiamaka E.L."/>
            <person name="Frigard R.A."/>
            <person name="Pippel M."/>
            <person name="Attardo G.M."/>
            <person name="Benoit J.B."/>
            <person name="Bornberg-Bauer E."/>
            <person name="Tobe S.S."/>
        </authorList>
    </citation>
    <scope>NUCLEOTIDE SEQUENCE</scope>
    <source>
        <strain evidence="2">Stay&amp;Tobe</strain>
    </source>
</reference>
<sequence>MTTSLRKPQFSPEIANLVTIVSFQLTDDGLMDQLLGIALNHEAPHLESERSNIIMREAEYKRVLKIQEQEVQTALSATEDIMVDFVDVFKALLKCK</sequence>
<evidence type="ECO:0000313" key="2">
    <source>
        <dbReference type="EMBL" id="KAJ9596604.1"/>
    </source>
</evidence>
<dbReference type="PANTHER" id="PTHR22878:SF68">
    <property type="entry name" value="DYNEIN HEAVY CHAIN 6, AXONEMAL-LIKE"/>
    <property type="match status" value="1"/>
</dbReference>
<evidence type="ECO:0000313" key="3">
    <source>
        <dbReference type="Proteomes" id="UP001233999"/>
    </source>
</evidence>
<dbReference type="Pfam" id="PF12781">
    <property type="entry name" value="AAA_9"/>
    <property type="match status" value="1"/>
</dbReference>
<accession>A0AAD8ACK9</accession>
<protein>
    <recommendedName>
        <fullName evidence="1">Dynein heavy chain ATP-binding dynein motor region domain-containing protein</fullName>
    </recommendedName>
</protein>
<dbReference type="InterPro" id="IPR027417">
    <property type="entry name" value="P-loop_NTPase"/>
</dbReference>
<evidence type="ECO:0000259" key="1">
    <source>
        <dbReference type="Pfam" id="PF12781"/>
    </source>
</evidence>
<dbReference type="GO" id="GO:0045505">
    <property type="term" value="F:dynein intermediate chain binding"/>
    <property type="evidence" value="ECO:0007669"/>
    <property type="project" value="InterPro"/>
</dbReference>
<feature type="domain" description="Dynein heavy chain ATP-binding dynein motor region" evidence="1">
    <location>
        <begin position="1"/>
        <end position="95"/>
    </location>
</feature>
<keyword evidence="3" id="KW-1185">Reference proteome</keyword>
<proteinExistence type="predicted"/>
<dbReference type="EMBL" id="JASPKZ010001978">
    <property type="protein sequence ID" value="KAJ9596604.1"/>
    <property type="molecule type" value="Genomic_DNA"/>
</dbReference>
<dbReference type="GO" id="GO:0007018">
    <property type="term" value="P:microtubule-based movement"/>
    <property type="evidence" value="ECO:0007669"/>
    <property type="project" value="InterPro"/>
</dbReference>
<organism evidence="2 3">
    <name type="scientific">Diploptera punctata</name>
    <name type="common">Pacific beetle cockroach</name>
    <dbReference type="NCBI Taxonomy" id="6984"/>
    <lineage>
        <taxon>Eukaryota</taxon>
        <taxon>Metazoa</taxon>
        <taxon>Ecdysozoa</taxon>
        <taxon>Arthropoda</taxon>
        <taxon>Hexapoda</taxon>
        <taxon>Insecta</taxon>
        <taxon>Pterygota</taxon>
        <taxon>Neoptera</taxon>
        <taxon>Polyneoptera</taxon>
        <taxon>Dictyoptera</taxon>
        <taxon>Blattodea</taxon>
        <taxon>Blaberoidea</taxon>
        <taxon>Blaberidae</taxon>
        <taxon>Diplopterinae</taxon>
        <taxon>Diploptera</taxon>
    </lineage>
</organism>
<feature type="non-terminal residue" evidence="2">
    <location>
        <position position="96"/>
    </location>
</feature>
<dbReference type="PANTHER" id="PTHR22878">
    <property type="entry name" value="DYNEIN HEAVY CHAIN 6, AXONEMAL-LIKE-RELATED"/>
    <property type="match status" value="1"/>
</dbReference>
<dbReference type="InterPro" id="IPR026983">
    <property type="entry name" value="DHC"/>
</dbReference>